<dbReference type="Proteomes" id="UP000242501">
    <property type="component" value="Unassembled WGS sequence"/>
</dbReference>
<dbReference type="STRING" id="1219383.SAMN05421733_10122"/>
<accession>A0A1G6GFS6</accession>
<sequence>MRIFQKLQNKLQWSKLRYLAVIFTILLFVYIASAIYHTVKPLPEGLDYTGPMRASQVEMIVDQTFIDAQGKPYTEQKIFTSMLDLIHRAKTTLVLDTFLLNDRFGQSNSQKQRLFAQELVGALVEKKRSNPQISMSVITDQINSLYGAIQPEEYIQLRRVGIDVIETNLTPLRASNPVWSGFWYLCCQGLGNQVGGGWLPNPLSSDKLTLRSYLNFFNFKTNHRKVIVADTDMGWQALIGSKNINSGGALQSNVAVIVHGSAAVDILNSEQPVARMSGADLPYVLVKNEPITASTLQAQVLTEKSIERAVLKLLDTANKNDQIDLTAFYIADRQVVHALKEAHSRGVKIRALLNPNQETVARYKNGIPNQPVAQELHDAGLDVRWCEHCHSKVIQKRSSDGKTSELILGSANLTARNLQNYNLETDIRVVGLANELVFKTAQESFDQTWFGREHAQKSLDYETYASHSYFKYWLYRLMEWTGFSSF</sequence>
<dbReference type="InterPro" id="IPR025202">
    <property type="entry name" value="PLD-like_dom"/>
</dbReference>
<dbReference type="OrthoDB" id="92272at2"/>
<gene>
    <name evidence="3" type="ORF">SAMN05421733_10122</name>
</gene>
<reference evidence="4" key="1">
    <citation type="submission" date="2016-09" db="EMBL/GenBank/DDBJ databases">
        <authorList>
            <person name="Varghese N."/>
            <person name="Submissions S."/>
        </authorList>
    </citation>
    <scope>NUCLEOTIDE SEQUENCE [LARGE SCALE GENOMIC DNA]</scope>
    <source>
        <strain evidence="4">ANC 4422</strain>
    </source>
</reference>
<dbReference type="PROSITE" id="PS50035">
    <property type="entry name" value="PLD"/>
    <property type="match status" value="1"/>
</dbReference>
<feature type="transmembrane region" description="Helical" evidence="1">
    <location>
        <begin position="16"/>
        <end position="36"/>
    </location>
</feature>
<dbReference type="GO" id="GO:0032049">
    <property type="term" value="P:cardiolipin biosynthetic process"/>
    <property type="evidence" value="ECO:0007669"/>
    <property type="project" value="UniProtKB-ARBA"/>
</dbReference>
<keyword evidence="4" id="KW-1185">Reference proteome</keyword>
<dbReference type="EMBL" id="FMYL01000001">
    <property type="protein sequence ID" value="SDB80872.1"/>
    <property type="molecule type" value="Genomic_DNA"/>
</dbReference>
<dbReference type="InterPro" id="IPR001736">
    <property type="entry name" value="PLipase_D/transphosphatidylase"/>
</dbReference>
<dbReference type="Pfam" id="PF13091">
    <property type="entry name" value="PLDc_2"/>
    <property type="match status" value="1"/>
</dbReference>
<organism evidence="3 4">
    <name type="scientific">Acinetobacter boissieri</name>
    <dbReference type="NCBI Taxonomy" id="1219383"/>
    <lineage>
        <taxon>Bacteria</taxon>
        <taxon>Pseudomonadati</taxon>
        <taxon>Pseudomonadota</taxon>
        <taxon>Gammaproteobacteria</taxon>
        <taxon>Moraxellales</taxon>
        <taxon>Moraxellaceae</taxon>
        <taxon>Acinetobacter</taxon>
    </lineage>
</organism>
<feature type="domain" description="PLD phosphodiesterase" evidence="2">
    <location>
        <begin position="218"/>
        <end position="248"/>
    </location>
</feature>
<keyword evidence="1" id="KW-0812">Transmembrane</keyword>
<dbReference type="GO" id="GO:0030572">
    <property type="term" value="F:phosphatidyltransferase activity"/>
    <property type="evidence" value="ECO:0007669"/>
    <property type="project" value="UniProtKB-ARBA"/>
</dbReference>
<dbReference type="SUPFAM" id="SSF56024">
    <property type="entry name" value="Phospholipase D/nuclease"/>
    <property type="match status" value="2"/>
</dbReference>
<name>A0A1G6GFS6_9GAMM</name>
<evidence type="ECO:0000313" key="3">
    <source>
        <dbReference type="EMBL" id="SDB80872.1"/>
    </source>
</evidence>
<keyword evidence="1" id="KW-0472">Membrane</keyword>
<dbReference type="Gene3D" id="3.30.870.10">
    <property type="entry name" value="Endonuclease Chain A"/>
    <property type="match status" value="2"/>
</dbReference>
<dbReference type="PANTHER" id="PTHR21248:SF22">
    <property type="entry name" value="PHOSPHOLIPASE D"/>
    <property type="match status" value="1"/>
</dbReference>
<dbReference type="PANTHER" id="PTHR21248">
    <property type="entry name" value="CARDIOLIPIN SYNTHASE"/>
    <property type="match status" value="1"/>
</dbReference>
<dbReference type="AlphaFoldDB" id="A0A1G6GFS6"/>
<dbReference type="RefSeq" id="WP_092746302.1">
    <property type="nucleotide sequence ID" value="NZ_FMYL01000001.1"/>
</dbReference>
<evidence type="ECO:0000259" key="2">
    <source>
        <dbReference type="PROSITE" id="PS50035"/>
    </source>
</evidence>
<evidence type="ECO:0000313" key="4">
    <source>
        <dbReference type="Proteomes" id="UP000242501"/>
    </source>
</evidence>
<evidence type="ECO:0000256" key="1">
    <source>
        <dbReference type="SAM" id="Phobius"/>
    </source>
</evidence>
<protein>
    <submittedName>
        <fullName evidence="3">PLD-like domain-containing protein</fullName>
    </submittedName>
</protein>
<keyword evidence="1" id="KW-1133">Transmembrane helix</keyword>
<proteinExistence type="predicted"/>